<dbReference type="PROSITE" id="PS00675">
    <property type="entry name" value="SIGMA54_INTERACT_1"/>
    <property type="match status" value="1"/>
</dbReference>
<dbReference type="EMBL" id="WHUW01000010">
    <property type="protein sequence ID" value="KAF8441410.1"/>
    <property type="molecule type" value="Genomic_DNA"/>
</dbReference>
<dbReference type="Gene3D" id="3.40.50.300">
    <property type="entry name" value="P-loop containing nucleotide triphosphate hydrolases"/>
    <property type="match status" value="1"/>
</dbReference>
<dbReference type="InterPro" id="IPR027417">
    <property type="entry name" value="P-loop_NTPase"/>
</dbReference>
<evidence type="ECO:0000313" key="3">
    <source>
        <dbReference type="EMBL" id="KAF8441410.1"/>
    </source>
</evidence>
<name>A0AAD4BW81_BOLED</name>
<protein>
    <submittedName>
        <fullName evidence="3">P-loop containing nucleoside triphosphate hydrolase protein</fullName>
    </submittedName>
</protein>
<evidence type="ECO:0000259" key="2">
    <source>
        <dbReference type="Pfam" id="PF01926"/>
    </source>
</evidence>
<keyword evidence="3" id="KW-0378">Hydrolase</keyword>
<feature type="region of interest" description="Disordered" evidence="1">
    <location>
        <begin position="52"/>
        <end position="78"/>
    </location>
</feature>
<dbReference type="CDD" id="cd00882">
    <property type="entry name" value="Ras_like_GTPase"/>
    <property type="match status" value="1"/>
</dbReference>
<accession>A0AAD4BW81</accession>
<dbReference type="SUPFAM" id="SSF52540">
    <property type="entry name" value="P-loop containing nucleoside triphosphate hydrolases"/>
    <property type="match status" value="1"/>
</dbReference>
<comment type="caution">
    <text evidence="3">The sequence shown here is derived from an EMBL/GenBank/DDBJ whole genome shotgun (WGS) entry which is preliminary data.</text>
</comment>
<gene>
    <name evidence="3" type="ORF">L210DRAFT_3663817</name>
</gene>
<organism evidence="3 4">
    <name type="scientific">Boletus edulis BED1</name>
    <dbReference type="NCBI Taxonomy" id="1328754"/>
    <lineage>
        <taxon>Eukaryota</taxon>
        <taxon>Fungi</taxon>
        <taxon>Dikarya</taxon>
        <taxon>Basidiomycota</taxon>
        <taxon>Agaricomycotina</taxon>
        <taxon>Agaricomycetes</taxon>
        <taxon>Agaricomycetidae</taxon>
        <taxon>Boletales</taxon>
        <taxon>Boletineae</taxon>
        <taxon>Boletaceae</taxon>
        <taxon>Boletoideae</taxon>
        <taxon>Boletus</taxon>
    </lineage>
</organism>
<evidence type="ECO:0000256" key="1">
    <source>
        <dbReference type="SAM" id="MobiDB-lite"/>
    </source>
</evidence>
<dbReference type="InterPro" id="IPR006073">
    <property type="entry name" value="GTP-bd"/>
</dbReference>
<reference evidence="3" key="1">
    <citation type="submission" date="2019-10" db="EMBL/GenBank/DDBJ databases">
        <authorList>
            <consortium name="DOE Joint Genome Institute"/>
            <person name="Kuo A."/>
            <person name="Miyauchi S."/>
            <person name="Kiss E."/>
            <person name="Drula E."/>
            <person name="Kohler A."/>
            <person name="Sanchez-Garcia M."/>
            <person name="Andreopoulos B."/>
            <person name="Barry K.W."/>
            <person name="Bonito G."/>
            <person name="Buee M."/>
            <person name="Carver A."/>
            <person name="Chen C."/>
            <person name="Cichocki N."/>
            <person name="Clum A."/>
            <person name="Culley D."/>
            <person name="Crous P.W."/>
            <person name="Fauchery L."/>
            <person name="Girlanda M."/>
            <person name="Hayes R."/>
            <person name="Keri Z."/>
            <person name="LaButti K."/>
            <person name="Lipzen A."/>
            <person name="Lombard V."/>
            <person name="Magnuson J."/>
            <person name="Maillard F."/>
            <person name="Morin E."/>
            <person name="Murat C."/>
            <person name="Nolan M."/>
            <person name="Ohm R."/>
            <person name="Pangilinan J."/>
            <person name="Pereira M."/>
            <person name="Perotto S."/>
            <person name="Peter M."/>
            <person name="Riley R."/>
            <person name="Sitrit Y."/>
            <person name="Stielow B."/>
            <person name="Szollosi G."/>
            <person name="Zifcakova L."/>
            <person name="Stursova M."/>
            <person name="Spatafora J.W."/>
            <person name="Tedersoo L."/>
            <person name="Vaario L.-M."/>
            <person name="Yamada A."/>
            <person name="Yan M."/>
            <person name="Wang P."/>
            <person name="Xu J."/>
            <person name="Bruns T."/>
            <person name="Baldrian P."/>
            <person name="Vilgalys R."/>
            <person name="Henrissat B."/>
            <person name="Grigoriev I.V."/>
            <person name="Hibbett D."/>
            <person name="Nagy L.G."/>
            <person name="Martin F.M."/>
        </authorList>
    </citation>
    <scope>NUCLEOTIDE SEQUENCE</scope>
    <source>
        <strain evidence="3">BED1</strain>
    </source>
</reference>
<evidence type="ECO:0000313" key="4">
    <source>
        <dbReference type="Proteomes" id="UP001194468"/>
    </source>
</evidence>
<dbReference type="InterPro" id="IPR025662">
    <property type="entry name" value="Sigma_54_int_dom_ATP-bd_1"/>
</dbReference>
<dbReference type="GO" id="GO:0005525">
    <property type="term" value="F:GTP binding"/>
    <property type="evidence" value="ECO:0007669"/>
    <property type="project" value="InterPro"/>
</dbReference>
<sequence>MTSDSSIKAQLSSKVKSMISYPLSFRQATYTTTPGDGSQSSVKQSMGTFRRSSTNLLTGNPEAKSDNGTASAAGDSSLPTQPRSINVVLFGETGVGKSSVINLIARKEVAQVSSDVNGCTMQSTRYDISFDDMNFTIFDTIGLEEPQMGVNGYLKAIEKAYELVARLGAAGGIHLLLFCMRGGRITATTQSNYRLFCECLCSTKVPIALVFTGLEREVEMEDWWLRNKNHIEHYGIKSNGHACITAVQDDTPGEDLKYTESQRKIRELLKILRSPK</sequence>
<proteinExistence type="predicted"/>
<reference evidence="3" key="2">
    <citation type="journal article" date="2020" name="Nat. Commun.">
        <title>Large-scale genome sequencing of mycorrhizal fungi provides insights into the early evolution of symbiotic traits.</title>
        <authorList>
            <person name="Miyauchi S."/>
            <person name="Kiss E."/>
            <person name="Kuo A."/>
            <person name="Drula E."/>
            <person name="Kohler A."/>
            <person name="Sanchez-Garcia M."/>
            <person name="Morin E."/>
            <person name="Andreopoulos B."/>
            <person name="Barry K.W."/>
            <person name="Bonito G."/>
            <person name="Buee M."/>
            <person name="Carver A."/>
            <person name="Chen C."/>
            <person name="Cichocki N."/>
            <person name="Clum A."/>
            <person name="Culley D."/>
            <person name="Crous P.W."/>
            <person name="Fauchery L."/>
            <person name="Girlanda M."/>
            <person name="Hayes R.D."/>
            <person name="Keri Z."/>
            <person name="LaButti K."/>
            <person name="Lipzen A."/>
            <person name="Lombard V."/>
            <person name="Magnuson J."/>
            <person name="Maillard F."/>
            <person name="Murat C."/>
            <person name="Nolan M."/>
            <person name="Ohm R.A."/>
            <person name="Pangilinan J."/>
            <person name="Pereira M.F."/>
            <person name="Perotto S."/>
            <person name="Peter M."/>
            <person name="Pfister S."/>
            <person name="Riley R."/>
            <person name="Sitrit Y."/>
            <person name="Stielow J.B."/>
            <person name="Szollosi G."/>
            <person name="Zifcakova L."/>
            <person name="Stursova M."/>
            <person name="Spatafora J.W."/>
            <person name="Tedersoo L."/>
            <person name="Vaario L.M."/>
            <person name="Yamada A."/>
            <person name="Yan M."/>
            <person name="Wang P."/>
            <person name="Xu J."/>
            <person name="Bruns T."/>
            <person name="Baldrian P."/>
            <person name="Vilgalys R."/>
            <person name="Dunand C."/>
            <person name="Henrissat B."/>
            <person name="Grigoriev I.V."/>
            <person name="Hibbett D."/>
            <person name="Nagy L.G."/>
            <person name="Martin F.M."/>
        </authorList>
    </citation>
    <scope>NUCLEOTIDE SEQUENCE</scope>
    <source>
        <strain evidence="3">BED1</strain>
    </source>
</reference>
<dbReference type="GO" id="GO:0016787">
    <property type="term" value="F:hydrolase activity"/>
    <property type="evidence" value="ECO:0007669"/>
    <property type="project" value="UniProtKB-KW"/>
</dbReference>
<dbReference type="AlphaFoldDB" id="A0AAD4BW81"/>
<dbReference type="Proteomes" id="UP001194468">
    <property type="component" value="Unassembled WGS sequence"/>
</dbReference>
<feature type="domain" description="G" evidence="2">
    <location>
        <begin position="86"/>
        <end position="180"/>
    </location>
</feature>
<dbReference type="Pfam" id="PF01926">
    <property type="entry name" value="MMR_HSR1"/>
    <property type="match status" value="1"/>
</dbReference>
<keyword evidence="4" id="KW-1185">Reference proteome</keyword>